<evidence type="ECO:0000313" key="6">
    <source>
        <dbReference type="Proteomes" id="UP000683000"/>
    </source>
</evidence>
<comment type="similarity">
    <text evidence="1 3">Belongs to the 3-oxoacid CoA-transferase family.</text>
</comment>
<dbReference type="InterPro" id="IPR037171">
    <property type="entry name" value="NagB/RpiA_transferase-like"/>
</dbReference>
<dbReference type="SMART" id="SM00882">
    <property type="entry name" value="CoA_trans"/>
    <property type="match status" value="2"/>
</dbReference>
<feature type="active site" description="5-glutamyl coenzyme A thioester intermediate" evidence="4">
    <location>
        <position position="347"/>
    </location>
</feature>
<keyword evidence="6" id="KW-1185">Reference proteome</keyword>
<reference evidence="5" key="1">
    <citation type="submission" date="2021-03" db="EMBL/GenBank/DDBJ databases">
        <title>Evolutionary innovations through gain and loss of genes in the ectomycorrhizal Boletales.</title>
        <authorList>
            <person name="Wu G."/>
            <person name="Miyauchi S."/>
            <person name="Morin E."/>
            <person name="Yang Z.-L."/>
            <person name="Xu J."/>
            <person name="Martin F.M."/>
        </authorList>
    </citation>
    <scope>NUCLEOTIDE SEQUENCE</scope>
    <source>
        <strain evidence="5">BR01</strain>
    </source>
</reference>
<dbReference type="AlphaFoldDB" id="A0A8I2YXV5"/>
<evidence type="ECO:0000256" key="2">
    <source>
        <dbReference type="ARBA" id="ARBA00022679"/>
    </source>
</evidence>
<organism evidence="5 6">
    <name type="scientific">Boletus reticuloceps</name>
    <dbReference type="NCBI Taxonomy" id="495285"/>
    <lineage>
        <taxon>Eukaryota</taxon>
        <taxon>Fungi</taxon>
        <taxon>Dikarya</taxon>
        <taxon>Basidiomycota</taxon>
        <taxon>Agaricomycotina</taxon>
        <taxon>Agaricomycetes</taxon>
        <taxon>Agaricomycetidae</taxon>
        <taxon>Boletales</taxon>
        <taxon>Boletineae</taxon>
        <taxon>Boletaceae</taxon>
        <taxon>Boletoideae</taxon>
        <taxon>Boletus</taxon>
    </lineage>
</organism>
<dbReference type="EC" id="2.8.3.5" evidence="3"/>
<name>A0A8I2YXV5_9AGAM</name>
<proteinExistence type="inferred from homology"/>
<evidence type="ECO:0000256" key="4">
    <source>
        <dbReference type="PIRSR" id="PIRSR000858-1"/>
    </source>
</evidence>
<dbReference type="Pfam" id="PF01144">
    <property type="entry name" value="CoA_trans"/>
    <property type="match status" value="2"/>
</dbReference>
<dbReference type="GO" id="GO:0008260">
    <property type="term" value="F:succinyl-CoA:3-oxo-acid CoA-transferase activity"/>
    <property type="evidence" value="ECO:0007669"/>
    <property type="project" value="UniProtKB-EC"/>
</dbReference>
<dbReference type="SUPFAM" id="SSF100950">
    <property type="entry name" value="NagB/RpiA/CoA transferase-like"/>
    <property type="match status" value="2"/>
</dbReference>
<dbReference type="Gene3D" id="3.40.1080.10">
    <property type="entry name" value="Glutaconate Coenzyme A-transferase"/>
    <property type="match status" value="2"/>
</dbReference>
<keyword evidence="3" id="KW-0496">Mitochondrion</keyword>
<dbReference type="PANTHER" id="PTHR13707:SF60">
    <property type="entry name" value="ACETATE COA-TRANSFERASE SUBUNIT ALPHA"/>
    <property type="match status" value="1"/>
</dbReference>
<dbReference type="OrthoDB" id="1933379at2759"/>
<comment type="caution">
    <text evidence="5">The sequence shown here is derived from an EMBL/GenBank/DDBJ whole genome shotgun (WGS) entry which is preliminary data.</text>
</comment>
<dbReference type="InterPro" id="IPR004165">
    <property type="entry name" value="CoA_trans_fam_I"/>
</dbReference>
<dbReference type="InterPro" id="IPR014388">
    <property type="entry name" value="3-oxoacid_CoA-transferase"/>
</dbReference>
<evidence type="ECO:0000313" key="5">
    <source>
        <dbReference type="EMBL" id="KAG6379187.1"/>
    </source>
</evidence>
<dbReference type="PIRSF" id="PIRSF000858">
    <property type="entry name" value="SCOT-t"/>
    <property type="match status" value="1"/>
</dbReference>
<dbReference type="UniPathway" id="UPA00929">
    <property type="reaction ID" value="UER00894"/>
</dbReference>
<dbReference type="PROSITE" id="PS01274">
    <property type="entry name" value="COA_TRANSF_2"/>
    <property type="match status" value="1"/>
</dbReference>
<dbReference type="InterPro" id="IPR012791">
    <property type="entry name" value="3-oxoacid_CoA-transf_B"/>
</dbReference>
<evidence type="ECO:0000256" key="3">
    <source>
        <dbReference type="PIRNR" id="PIRNR000858"/>
    </source>
</evidence>
<dbReference type="InterPro" id="IPR004164">
    <property type="entry name" value="CoA_transf_AS"/>
</dbReference>
<dbReference type="NCBIfam" id="TIGR02429">
    <property type="entry name" value="pcaI_scoA_fam"/>
    <property type="match status" value="1"/>
</dbReference>
<dbReference type="InterPro" id="IPR012792">
    <property type="entry name" value="3-oxoacid_CoA-transf_A"/>
</dbReference>
<dbReference type="Proteomes" id="UP000683000">
    <property type="component" value="Unassembled WGS sequence"/>
</dbReference>
<comment type="catalytic activity">
    <reaction evidence="3">
        <text>a 3-oxo acid + succinyl-CoA = a 3-oxoacyl-CoA + succinate</text>
        <dbReference type="Rhea" id="RHEA:24564"/>
        <dbReference type="ChEBI" id="CHEBI:30031"/>
        <dbReference type="ChEBI" id="CHEBI:35973"/>
        <dbReference type="ChEBI" id="CHEBI:57292"/>
        <dbReference type="ChEBI" id="CHEBI:90726"/>
        <dbReference type="EC" id="2.8.3.5"/>
    </reaction>
</comment>
<dbReference type="PANTHER" id="PTHR13707">
    <property type="entry name" value="KETOACID-COENZYME A TRANSFERASE"/>
    <property type="match status" value="1"/>
</dbReference>
<gene>
    <name evidence="5" type="ORF">JVT61DRAFT_11631</name>
</gene>
<protein>
    <recommendedName>
        <fullName evidence="3">Succinyl-CoA:3-ketoacid-coenzyme A transferase</fullName>
        <ecNumber evidence="3">2.8.3.5</ecNumber>
    </recommendedName>
</protein>
<dbReference type="GO" id="GO:0046952">
    <property type="term" value="P:ketone body catabolic process"/>
    <property type="evidence" value="ECO:0007669"/>
    <property type="project" value="InterPro"/>
</dbReference>
<keyword evidence="2 3" id="KW-0808">Transferase</keyword>
<sequence>MNTVLTLPRVGLKAELRVLACRLLSRNYAQIAAASLGKSKVWDLAEEAVKDVKTGDVILSGGFGLCGTPETLITALSKRNDVTGLTAISNNAGSGDGGLVKMLKSGQLEKLVISYLGGNKYLEQMYLDGKMSLELVPQGTLVERMRAHAAGIPAFFTPTGASTTVETGGIPIRFNAGGFKDGVMIQGNKKEFRVFDGKRYVMEPAIAGDVAFVHAWKADEAGNLVFRYVANNYNNVMARNAKLTIVEAEEIVPIGTLSPNAIHCPGIFVDRIVKCTEPKEYEILATAPPQCVSGTEDPKIEQSSRRRIARRAAQEIGNGFYVNLGVGIPTLVTEYLHPGIKIWLQSENGILGMGPFPLEEKADPDITNAGKETVSLLPGASIFDSADSFGMIRGGHIDVSILGAMQVSGCGDIANFMVPGKLVKGIGGAMDLVSNPDKTKVIVAMEHCAKDGSPKILKECTLPLTGARAVSQIITDLAVFDVDRHNGELHLTEFAPYVTIDEIRSKTSCDFNISKDLKQMQI</sequence>
<comment type="function">
    <text evidence="3">Key enzyme for ketone body catabolism. Transfers the CoA moiety from succinate to acetoacetate. Formation of the enzyme-CoA intermediate proceeds via an unstable anhydride species formed between the carboxylate groups of the enzyme and substrate.</text>
</comment>
<accession>A0A8I2YXV5</accession>
<dbReference type="FunFam" id="3.40.1080.10:FF:000001">
    <property type="entry name" value="Succinyl-coa:3-ketoacid-coenzyme a transferase subunit b"/>
    <property type="match status" value="1"/>
</dbReference>
<comment type="pathway">
    <text evidence="3">Ketone metabolism; succinyl-CoA degradation; acetoacetyl-CoA from succinyl-CoA: step 1/1.</text>
</comment>
<evidence type="ECO:0000256" key="1">
    <source>
        <dbReference type="ARBA" id="ARBA00007154"/>
    </source>
</evidence>
<dbReference type="NCBIfam" id="TIGR02428">
    <property type="entry name" value="pcaJ_scoB_fam"/>
    <property type="match status" value="1"/>
</dbReference>
<dbReference type="EMBL" id="JAGFBS010000005">
    <property type="protein sequence ID" value="KAG6379187.1"/>
    <property type="molecule type" value="Genomic_DNA"/>
</dbReference>